<evidence type="ECO:0000259" key="1">
    <source>
        <dbReference type="Pfam" id="PF00561"/>
    </source>
</evidence>
<dbReference type="RefSeq" id="WP_307298235.1">
    <property type="nucleotide sequence ID" value="NZ_JAUSXV010000001.1"/>
</dbReference>
<dbReference type="PANTHER" id="PTHR43194">
    <property type="entry name" value="HYDROLASE ALPHA/BETA FOLD FAMILY"/>
    <property type="match status" value="1"/>
</dbReference>
<feature type="domain" description="AB hydrolase-1" evidence="1">
    <location>
        <begin position="18"/>
        <end position="194"/>
    </location>
</feature>
<keyword evidence="3" id="KW-1185">Reference proteome</keyword>
<reference evidence="2 3" key="1">
    <citation type="submission" date="2023-07" db="EMBL/GenBank/DDBJ databases">
        <title>Comparative genomics of wheat-associated soil bacteria to identify genetic determinants of phenazine resistance.</title>
        <authorList>
            <person name="Mouncey N."/>
        </authorList>
    </citation>
    <scope>NUCLEOTIDE SEQUENCE [LARGE SCALE GENOMIC DNA]</scope>
    <source>
        <strain evidence="2 3">W4I9-1</strain>
    </source>
</reference>
<organism evidence="2 3">
    <name type="scientific">Microbacterium natoriense</name>
    <dbReference type="NCBI Taxonomy" id="284570"/>
    <lineage>
        <taxon>Bacteria</taxon>
        <taxon>Bacillati</taxon>
        <taxon>Actinomycetota</taxon>
        <taxon>Actinomycetes</taxon>
        <taxon>Micrococcales</taxon>
        <taxon>Microbacteriaceae</taxon>
        <taxon>Microbacterium</taxon>
    </lineage>
</organism>
<comment type="caution">
    <text evidence="2">The sequence shown here is derived from an EMBL/GenBank/DDBJ whole genome shotgun (WGS) entry which is preliminary data.</text>
</comment>
<dbReference type="InterPro" id="IPR000073">
    <property type="entry name" value="AB_hydrolase_1"/>
</dbReference>
<protein>
    <submittedName>
        <fullName evidence="2">Pimeloyl-ACP methyl ester carboxylesterase</fullName>
    </submittedName>
</protein>
<accession>A0AAW8F1D9</accession>
<dbReference type="PANTHER" id="PTHR43194:SF2">
    <property type="entry name" value="PEROXISOMAL MEMBRANE PROTEIN LPX1"/>
    <property type="match status" value="1"/>
</dbReference>
<dbReference type="Proteomes" id="UP001244427">
    <property type="component" value="Unassembled WGS sequence"/>
</dbReference>
<dbReference type="Gene3D" id="3.40.50.1820">
    <property type="entry name" value="alpha/beta hydrolase"/>
    <property type="match status" value="1"/>
</dbReference>
<dbReference type="GO" id="GO:0003824">
    <property type="term" value="F:catalytic activity"/>
    <property type="evidence" value="ECO:0007669"/>
    <property type="project" value="UniProtKB-ARBA"/>
</dbReference>
<dbReference type="InterPro" id="IPR050228">
    <property type="entry name" value="Carboxylesterase_BioH"/>
</dbReference>
<sequence>MERPHTRPRTDGRRSRTLLRVLDGLGIDRAIVIGCSMGGRTAIDLALAHPDRVAALVLIAPAVGGAPAPVLDPIVAELDRQMDEADAAGDLEEVNRLESIVWLDGPDRPGRAAPRARELFLAMNGIALHAPDPGEQLVPDDAWKRLDEIAVPTLVLVGDLDLAHVRRNSQQVAAAVPGAELVELGDVAHLPHLEAHAAALDTVAEFLGR</sequence>
<dbReference type="EMBL" id="JAUSXV010000001">
    <property type="protein sequence ID" value="MDQ0649062.1"/>
    <property type="molecule type" value="Genomic_DNA"/>
</dbReference>
<evidence type="ECO:0000313" key="3">
    <source>
        <dbReference type="Proteomes" id="UP001244427"/>
    </source>
</evidence>
<dbReference type="InterPro" id="IPR029058">
    <property type="entry name" value="AB_hydrolase_fold"/>
</dbReference>
<evidence type="ECO:0000313" key="2">
    <source>
        <dbReference type="EMBL" id="MDQ0649062.1"/>
    </source>
</evidence>
<dbReference type="SUPFAM" id="SSF53474">
    <property type="entry name" value="alpha/beta-Hydrolases"/>
    <property type="match status" value="1"/>
</dbReference>
<name>A0AAW8F1D9_9MICO</name>
<proteinExistence type="predicted"/>
<gene>
    <name evidence="2" type="ORF">QFZ53_003258</name>
</gene>
<dbReference type="PRINTS" id="PR00111">
    <property type="entry name" value="ABHYDROLASE"/>
</dbReference>
<dbReference type="AlphaFoldDB" id="A0AAW8F1D9"/>
<dbReference type="Pfam" id="PF00561">
    <property type="entry name" value="Abhydrolase_1"/>
    <property type="match status" value="1"/>
</dbReference>